<dbReference type="Proteomes" id="UP000070700">
    <property type="component" value="Unassembled WGS sequence"/>
</dbReference>
<dbReference type="Pfam" id="PF06985">
    <property type="entry name" value="HET"/>
    <property type="match status" value="1"/>
</dbReference>
<dbReference type="OrthoDB" id="3561062at2759"/>
<sequence>MRDENFRPQRLLKVSITGAGILVQLLVTKEIPREVRIQYLTLSYCWGQGDHLRLTKATEETFAEGVPLEDMPKTLLDAVVITARLHYEHLWIDALCIIQDSEQDTKDNILSMGEVYRNSIFTIAALAARGSHEGCFVRRNPLARDEYRVREDSPYTFSHLFEPIGPDTRDPQLAPPLQKRAWVIQERALSPRTLYYGSEMIFWECIQSKASEYEPIMQDLWYAGGQDLKDRSPGVIFHSGMKSVFKLLLDRCKDGTYCDWISYWRKLVRDYTVCQMTKESDKWAAIAGLATEVELVARDESFHGLWKNRLCRELLWYADRPGRRLGTEKPGGQEVKAPSWSWTSVDAIIEWW</sequence>
<dbReference type="InParanoid" id="A0A194XD87"/>
<keyword evidence="3" id="KW-1185">Reference proteome</keyword>
<dbReference type="EMBL" id="KQ947414">
    <property type="protein sequence ID" value="KUJ17717.1"/>
    <property type="molecule type" value="Genomic_DNA"/>
</dbReference>
<dbReference type="PANTHER" id="PTHR33112">
    <property type="entry name" value="DOMAIN PROTEIN, PUTATIVE-RELATED"/>
    <property type="match status" value="1"/>
</dbReference>
<dbReference type="RefSeq" id="XP_018072072.1">
    <property type="nucleotide sequence ID" value="XM_018209243.1"/>
</dbReference>
<name>A0A194XD87_MOLSC</name>
<dbReference type="InterPro" id="IPR010730">
    <property type="entry name" value="HET"/>
</dbReference>
<gene>
    <name evidence="2" type="ORF">LY89DRAFT_584023</name>
</gene>
<evidence type="ECO:0000313" key="3">
    <source>
        <dbReference type="Proteomes" id="UP000070700"/>
    </source>
</evidence>
<dbReference type="STRING" id="149040.A0A194XD87"/>
<organism evidence="2 3">
    <name type="scientific">Mollisia scopiformis</name>
    <name type="common">Conifer needle endophyte fungus</name>
    <name type="synonym">Phialocephala scopiformis</name>
    <dbReference type="NCBI Taxonomy" id="149040"/>
    <lineage>
        <taxon>Eukaryota</taxon>
        <taxon>Fungi</taxon>
        <taxon>Dikarya</taxon>
        <taxon>Ascomycota</taxon>
        <taxon>Pezizomycotina</taxon>
        <taxon>Leotiomycetes</taxon>
        <taxon>Helotiales</taxon>
        <taxon>Mollisiaceae</taxon>
        <taxon>Mollisia</taxon>
    </lineage>
</organism>
<proteinExistence type="predicted"/>
<dbReference type="KEGG" id="psco:LY89DRAFT_584023"/>
<dbReference type="PANTHER" id="PTHR33112:SF16">
    <property type="entry name" value="HETEROKARYON INCOMPATIBILITY DOMAIN-CONTAINING PROTEIN"/>
    <property type="match status" value="1"/>
</dbReference>
<protein>
    <submittedName>
        <fullName evidence="2">HET-domain-containing protein</fullName>
    </submittedName>
</protein>
<accession>A0A194XD87</accession>
<dbReference type="GeneID" id="28818969"/>
<evidence type="ECO:0000259" key="1">
    <source>
        <dbReference type="Pfam" id="PF06985"/>
    </source>
</evidence>
<evidence type="ECO:0000313" key="2">
    <source>
        <dbReference type="EMBL" id="KUJ17717.1"/>
    </source>
</evidence>
<feature type="domain" description="Heterokaryon incompatibility" evidence="1">
    <location>
        <begin position="39"/>
        <end position="186"/>
    </location>
</feature>
<dbReference type="AlphaFoldDB" id="A0A194XD87"/>
<reference evidence="2 3" key="1">
    <citation type="submission" date="2015-10" db="EMBL/GenBank/DDBJ databases">
        <title>Full genome of DAOMC 229536 Phialocephala scopiformis, a fungal endophyte of spruce producing the potent anti-insectan compound rugulosin.</title>
        <authorList>
            <consortium name="DOE Joint Genome Institute"/>
            <person name="Walker A.K."/>
            <person name="Frasz S.L."/>
            <person name="Seifert K.A."/>
            <person name="Miller J.D."/>
            <person name="Mondo S.J."/>
            <person name="Labutti K."/>
            <person name="Lipzen A."/>
            <person name="Dockter R."/>
            <person name="Kennedy M."/>
            <person name="Grigoriev I.V."/>
            <person name="Spatafora J.W."/>
        </authorList>
    </citation>
    <scope>NUCLEOTIDE SEQUENCE [LARGE SCALE GENOMIC DNA]</scope>
    <source>
        <strain evidence="2 3">CBS 120377</strain>
    </source>
</reference>
<feature type="non-terminal residue" evidence="2">
    <location>
        <position position="352"/>
    </location>
</feature>